<dbReference type="InterPro" id="IPR036465">
    <property type="entry name" value="vWFA_dom_sf"/>
</dbReference>
<dbReference type="Proteomes" id="UP000305471">
    <property type="component" value="Unassembled WGS sequence"/>
</dbReference>
<accession>A0A4U0Z976</accession>
<feature type="signal peptide" evidence="1">
    <location>
        <begin position="1"/>
        <end position="34"/>
    </location>
</feature>
<organism evidence="3 4">
    <name type="scientific">Alteromonas portus</name>
    <dbReference type="NCBI Taxonomy" id="2565549"/>
    <lineage>
        <taxon>Bacteria</taxon>
        <taxon>Pseudomonadati</taxon>
        <taxon>Pseudomonadota</taxon>
        <taxon>Gammaproteobacteria</taxon>
        <taxon>Alteromonadales</taxon>
        <taxon>Alteromonadaceae</taxon>
        <taxon>Alteromonas/Salinimonas group</taxon>
        <taxon>Alteromonas</taxon>
    </lineage>
</organism>
<dbReference type="EMBL" id="SWCO01000008">
    <property type="protein sequence ID" value="TKB02491.1"/>
    <property type="molecule type" value="Genomic_DNA"/>
</dbReference>
<evidence type="ECO:0000259" key="2">
    <source>
        <dbReference type="PROSITE" id="PS50234"/>
    </source>
</evidence>
<evidence type="ECO:0000313" key="4">
    <source>
        <dbReference type="Proteomes" id="UP000305471"/>
    </source>
</evidence>
<dbReference type="AlphaFoldDB" id="A0A4U0Z976"/>
<comment type="caution">
    <text evidence="3">The sequence shown here is derived from an EMBL/GenBank/DDBJ whole genome shotgun (WGS) entry which is preliminary data.</text>
</comment>
<gene>
    <name evidence="3" type="ORF">E5672_15440</name>
</gene>
<keyword evidence="1" id="KW-0732">Signal</keyword>
<proteinExistence type="predicted"/>
<evidence type="ECO:0000313" key="3">
    <source>
        <dbReference type="EMBL" id="TKB02491.1"/>
    </source>
</evidence>
<keyword evidence="4" id="KW-1185">Reference proteome</keyword>
<dbReference type="SMART" id="SM00327">
    <property type="entry name" value="VWA"/>
    <property type="match status" value="1"/>
</dbReference>
<reference evidence="3 4" key="1">
    <citation type="submission" date="2019-04" db="EMBL/GenBank/DDBJ databases">
        <title>Alteromonas portus sp. nov., an alginate lyase-excreting marine bacterium.</title>
        <authorList>
            <person name="Huang H."/>
            <person name="Mo K."/>
            <person name="Bao S."/>
        </authorList>
    </citation>
    <scope>NUCLEOTIDE SEQUENCE [LARGE SCALE GENOMIC DNA]</scope>
    <source>
        <strain evidence="3 4">HB161718</strain>
    </source>
</reference>
<dbReference type="SUPFAM" id="SSF53300">
    <property type="entry name" value="vWA-like"/>
    <property type="match status" value="1"/>
</dbReference>
<dbReference type="RefSeq" id="WP_136783013.1">
    <property type="nucleotide sequence ID" value="NZ_SWCO01000008.1"/>
</dbReference>
<sequence>MKENTIAWLKIRKWSSIAILTLSSIVFCSNIANAAVIKTDIVMIVDESGSMGGVQANLRNNIGLFASILSAGGVDANYALVGYGSSGDLIRLITDFTNASGFAAAAANLVASGGIEPAYDATAYALNSLSSESGNLTYRADAVKNMIVYTDEASNGDSEYSAATLDTLLKGNNSLFNAVVPNTGYTSLVNLATNNGGQFFNLGFLNTNDQTVVEQFVEDFALAKLQETLDFCQVNPNDPACSNVEVPAPASAGLLLIAVAAVSSRRLAKKKNQI</sequence>
<dbReference type="PROSITE" id="PS50234">
    <property type="entry name" value="VWFA"/>
    <property type="match status" value="1"/>
</dbReference>
<name>A0A4U0Z976_9ALTE</name>
<protein>
    <submittedName>
        <fullName evidence="3">VWA domain-containing protein</fullName>
    </submittedName>
</protein>
<evidence type="ECO:0000256" key="1">
    <source>
        <dbReference type="SAM" id="SignalP"/>
    </source>
</evidence>
<dbReference type="InterPro" id="IPR002035">
    <property type="entry name" value="VWF_A"/>
</dbReference>
<feature type="domain" description="VWFA" evidence="2">
    <location>
        <begin position="40"/>
        <end position="220"/>
    </location>
</feature>
<dbReference type="OrthoDB" id="6332498at2"/>
<feature type="chain" id="PRO_5020805927" evidence="1">
    <location>
        <begin position="35"/>
        <end position="274"/>
    </location>
</feature>
<dbReference type="Gene3D" id="3.40.50.410">
    <property type="entry name" value="von Willebrand factor, type A domain"/>
    <property type="match status" value="1"/>
</dbReference>
<dbReference type="Pfam" id="PF00092">
    <property type="entry name" value="VWA"/>
    <property type="match status" value="1"/>
</dbReference>